<reference evidence="1 2" key="1">
    <citation type="submission" date="2020-08" db="EMBL/GenBank/DDBJ databases">
        <title>Above-ground endophytic microbial communities from plants in different locations in the United States.</title>
        <authorList>
            <person name="Frank C."/>
        </authorList>
    </citation>
    <scope>NUCLEOTIDE SEQUENCE [LARGE SCALE GENOMIC DNA]</scope>
    <source>
        <strain evidence="1 2">WP4_2_2</strain>
    </source>
</reference>
<sequence>MYFPQQRHGFSSEARYYRTVMRTFSGMNLAIENALDATTLLTLRRLLIAHELTRTVFDEIELSRDASEFTGQRQSISNVHR</sequence>
<gene>
    <name evidence="1" type="ORF">F4827_004756</name>
</gene>
<dbReference type="AlphaFoldDB" id="A0A7W9WUZ7"/>
<dbReference type="EMBL" id="JACHBW010000014">
    <property type="protein sequence ID" value="MBB6104891.1"/>
    <property type="molecule type" value="Genomic_DNA"/>
</dbReference>
<evidence type="ECO:0000313" key="1">
    <source>
        <dbReference type="EMBL" id="MBB6104891.1"/>
    </source>
</evidence>
<dbReference type="Proteomes" id="UP000571554">
    <property type="component" value="Unassembled WGS sequence"/>
</dbReference>
<proteinExistence type="predicted"/>
<comment type="caution">
    <text evidence="1">The sequence shown here is derived from an EMBL/GenBank/DDBJ whole genome shotgun (WGS) entry which is preliminary data.</text>
</comment>
<protein>
    <submittedName>
        <fullName evidence="1">IS5 family transposase</fullName>
    </submittedName>
</protein>
<evidence type="ECO:0000313" key="2">
    <source>
        <dbReference type="Proteomes" id="UP000571554"/>
    </source>
</evidence>
<organism evidence="1 2">
    <name type="scientific">Paraburkholderia bannensis</name>
    <dbReference type="NCBI Taxonomy" id="765414"/>
    <lineage>
        <taxon>Bacteria</taxon>
        <taxon>Pseudomonadati</taxon>
        <taxon>Pseudomonadota</taxon>
        <taxon>Betaproteobacteria</taxon>
        <taxon>Burkholderiales</taxon>
        <taxon>Burkholderiaceae</taxon>
        <taxon>Paraburkholderia</taxon>
    </lineage>
</organism>
<keyword evidence="2" id="KW-1185">Reference proteome</keyword>
<name>A0A7W9WUZ7_9BURK</name>
<accession>A0A7W9WUZ7</accession>